<dbReference type="AlphaFoldDB" id="A0A2T0QFW0"/>
<dbReference type="Proteomes" id="UP000237846">
    <property type="component" value="Unassembled WGS sequence"/>
</dbReference>
<dbReference type="OrthoDB" id="5125216at2"/>
<evidence type="ECO:0000313" key="2">
    <source>
        <dbReference type="EMBL" id="PRY02731.1"/>
    </source>
</evidence>
<protein>
    <recommendedName>
        <fullName evidence="4">YtxH domain-containing protein</fullName>
    </recommendedName>
</protein>
<evidence type="ECO:0000256" key="1">
    <source>
        <dbReference type="SAM" id="MobiDB-lite"/>
    </source>
</evidence>
<sequence>MGYRLAFVAGLAIGYVLGSRAGRERYDQIARAVRGVGESPAFQEVVGLVEAQVENGWRTVRRTVADRLPADPFSPSTEADPSLSRPSPEPAPGSVPEQAPPEAGRG</sequence>
<proteinExistence type="predicted"/>
<reference evidence="2 3" key="1">
    <citation type="submission" date="2018-03" db="EMBL/GenBank/DDBJ databases">
        <title>Genomic Encyclopedia of Archaeal and Bacterial Type Strains, Phase II (KMG-II): from individual species to whole genera.</title>
        <authorList>
            <person name="Goeker M."/>
        </authorList>
    </citation>
    <scope>NUCLEOTIDE SEQUENCE [LARGE SCALE GENOMIC DNA]</scope>
    <source>
        <strain evidence="2 3">DSM 45601</strain>
    </source>
</reference>
<name>A0A2T0QFW0_9ACTN</name>
<feature type="region of interest" description="Disordered" evidence="1">
    <location>
        <begin position="65"/>
        <end position="106"/>
    </location>
</feature>
<accession>A0A2T0QFW0</accession>
<evidence type="ECO:0000313" key="3">
    <source>
        <dbReference type="Proteomes" id="UP000237846"/>
    </source>
</evidence>
<evidence type="ECO:0008006" key="4">
    <source>
        <dbReference type="Google" id="ProtNLM"/>
    </source>
</evidence>
<dbReference type="EMBL" id="PVZC01000001">
    <property type="protein sequence ID" value="PRY02731.1"/>
    <property type="molecule type" value="Genomic_DNA"/>
</dbReference>
<organism evidence="2 3">
    <name type="scientific">Allonocardiopsis opalescens</name>
    <dbReference type="NCBI Taxonomy" id="1144618"/>
    <lineage>
        <taxon>Bacteria</taxon>
        <taxon>Bacillati</taxon>
        <taxon>Actinomycetota</taxon>
        <taxon>Actinomycetes</taxon>
        <taxon>Streptosporangiales</taxon>
        <taxon>Allonocardiopsis</taxon>
    </lineage>
</organism>
<dbReference type="RefSeq" id="WP_106240839.1">
    <property type="nucleotide sequence ID" value="NZ_PVZC01000001.1"/>
</dbReference>
<gene>
    <name evidence="2" type="ORF">CLV72_1011334</name>
</gene>
<comment type="caution">
    <text evidence="2">The sequence shown here is derived from an EMBL/GenBank/DDBJ whole genome shotgun (WGS) entry which is preliminary data.</text>
</comment>
<keyword evidence="3" id="KW-1185">Reference proteome</keyword>